<dbReference type="AlphaFoldDB" id="A0A239IDI6"/>
<dbReference type="Proteomes" id="UP000242915">
    <property type="component" value="Unassembled WGS sequence"/>
</dbReference>
<dbReference type="GO" id="GO:0006313">
    <property type="term" value="P:DNA transposition"/>
    <property type="evidence" value="ECO:0007669"/>
    <property type="project" value="InterPro"/>
</dbReference>
<keyword evidence="2" id="KW-1185">Reference proteome</keyword>
<name>A0A239IDI6_9PSED</name>
<protein>
    <submittedName>
        <fullName evidence="1">Putative transposase</fullName>
    </submittedName>
</protein>
<accession>A0A239IDI6</accession>
<gene>
    <name evidence="1" type="ORF">SAMN05216255_3836</name>
</gene>
<evidence type="ECO:0000313" key="2">
    <source>
        <dbReference type="Proteomes" id="UP000242915"/>
    </source>
</evidence>
<dbReference type="GO" id="GO:0003677">
    <property type="term" value="F:DNA binding"/>
    <property type="evidence" value="ECO:0007669"/>
    <property type="project" value="InterPro"/>
</dbReference>
<evidence type="ECO:0000313" key="1">
    <source>
        <dbReference type="EMBL" id="SNS91617.1"/>
    </source>
</evidence>
<reference evidence="2" key="1">
    <citation type="submission" date="2017-06" db="EMBL/GenBank/DDBJ databases">
        <authorList>
            <person name="Varghese N."/>
            <person name="Submissions S."/>
        </authorList>
    </citation>
    <scope>NUCLEOTIDE SEQUENCE [LARGE SCALE GENOMIC DNA]</scope>
    <source>
        <strain evidence="2">CIP 108523</strain>
    </source>
</reference>
<dbReference type="InterPro" id="IPR036515">
    <property type="entry name" value="Transposase_17_sf"/>
</dbReference>
<proteinExistence type="predicted"/>
<dbReference type="SUPFAM" id="SSF143422">
    <property type="entry name" value="Transposase IS200-like"/>
    <property type="match status" value="1"/>
</dbReference>
<organism evidence="1 2">
    <name type="scientific">Pseudomonas segetis</name>
    <dbReference type="NCBI Taxonomy" id="298908"/>
    <lineage>
        <taxon>Bacteria</taxon>
        <taxon>Pseudomonadati</taxon>
        <taxon>Pseudomonadota</taxon>
        <taxon>Gammaproteobacteria</taxon>
        <taxon>Pseudomonadales</taxon>
        <taxon>Pseudomonadaceae</taxon>
        <taxon>Pseudomonas</taxon>
    </lineage>
</organism>
<sequence>MPRRVRLLLPRMSLHLIQRGNNRSVCFYNDEGYQFYLEHLAHQAQKHGCAVHAWCLRCRPHF</sequence>
<dbReference type="GO" id="GO:0004803">
    <property type="term" value="F:transposase activity"/>
    <property type="evidence" value="ECO:0007669"/>
    <property type="project" value="InterPro"/>
</dbReference>
<dbReference type="EMBL" id="FZOG01000006">
    <property type="protein sequence ID" value="SNS91617.1"/>
    <property type="molecule type" value="Genomic_DNA"/>
</dbReference>